<gene>
    <name evidence="1" type="ORF">JJL49_08880</name>
</gene>
<protein>
    <submittedName>
        <fullName evidence="1">AAA family ATPase</fullName>
    </submittedName>
</protein>
<comment type="caution">
    <text evidence="1">The sequence shown here is derived from an EMBL/GenBank/DDBJ whole genome shotgun (WGS) entry which is preliminary data.</text>
</comment>
<organism evidence="1 2">
    <name type="scientific">Enterobacter agglomerans</name>
    <name type="common">Erwinia herbicola</name>
    <name type="synonym">Pantoea agglomerans</name>
    <dbReference type="NCBI Taxonomy" id="549"/>
    <lineage>
        <taxon>Bacteria</taxon>
        <taxon>Pseudomonadati</taxon>
        <taxon>Pseudomonadota</taxon>
        <taxon>Gammaproteobacteria</taxon>
        <taxon>Enterobacterales</taxon>
        <taxon>Erwiniaceae</taxon>
        <taxon>Pantoea</taxon>
        <taxon>Pantoea agglomerans group</taxon>
    </lineage>
</organism>
<accession>A0ACC5RKU9</accession>
<evidence type="ECO:0000313" key="1">
    <source>
        <dbReference type="EMBL" id="MBK4725337.1"/>
    </source>
</evidence>
<dbReference type="EMBL" id="JAEOXF010000004">
    <property type="protein sequence ID" value="MBK4725337.1"/>
    <property type="molecule type" value="Genomic_DNA"/>
</dbReference>
<sequence length="744" mass="83852">MIYVDRNSVDCPTSLLSGGEGEHEQALLSAFISDPEKHRQQRFRFRALHKTDVFPALLTLCSEKCAYCEMPIPSQGSGIDHYRPRASVAEATSHPGYWWLANRWDNLLLVCHECNAAKSHRFPLADEKSRAFIIGAEVNEQPLLLDPASDNPAEHFVYDERGYVSGATLRGQTTIALLRLNRDSLVQARCHAAMIMKTVMTQFEFVLFSRGQDNKESLATLIASIKEMTADHSPFAAIKRQLLVSGLYDQFTGQEFQSHFAWSKYNRPVSQRQLISIKSDFNTYLDELSDYSLANTIGHIKSRALKRSVEHIEIENFKSLEKVKLSVTPDWFMLLGENGVGKSSVLHAVGLCISGANNFAELLNNKIITPDDFIKKGKDKATISVQISGFVGQHRLIIRHQSALFKRPVGRSARVSWKSGQAVVTGDREARNEQQVLLGYGATRLLSRDDKVGKLTGFHRIDNLFDPFVTLIPADKWLAKAPIHLFDQAALLLKDLLSLNDDVIFVRREEEVLVSSPEQEIPLGVLSDGFKAVIALTIDIFSVAERLWGSPENAEGIVLLDELDCHLHPTWKMRIVSGLRRAFPGMQFIVTTHDPLCLRGLQQGEICLMKKDEIGRVTANTDLPDPADFRVDQLLTSSFFGLNTTRDPQDEVLFDEYYALLSLSERDEAQTAKLAQLKSELKDRRYVGDTAREQLMFEAVDQVIANRRSRGKTQVYEMKEEVVEAISALWDEVLNETFTDHDKD</sequence>
<evidence type="ECO:0000313" key="2">
    <source>
        <dbReference type="Proteomes" id="UP000633731"/>
    </source>
</evidence>
<name>A0ACC5RKU9_ENTAG</name>
<proteinExistence type="predicted"/>
<reference evidence="1" key="1">
    <citation type="submission" date="2021-01" db="EMBL/GenBank/DDBJ databases">
        <title>Draft genome of Pantoea agglomerans Eh 335.</title>
        <authorList>
            <person name="Emsley S.A."/>
            <person name="Oline D.K."/>
            <person name="Saw J.H."/>
            <person name="Ushijima B."/>
            <person name="Videau P."/>
            <person name="Koyack M.J."/>
        </authorList>
    </citation>
    <scope>NUCLEOTIDE SEQUENCE</scope>
    <source>
        <strain evidence="1">Eh 335</strain>
    </source>
</reference>
<dbReference type="Proteomes" id="UP000633731">
    <property type="component" value="Unassembled WGS sequence"/>
</dbReference>
<keyword evidence="2" id="KW-1185">Reference proteome</keyword>